<dbReference type="SFLD" id="SFLDS00003">
    <property type="entry name" value="Haloacid_Dehalogenase"/>
    <property type="match status" value="1"/>
</dbReference>
<accession>A0ABP5FLD7</accession>
<protein>
    <submittedName>
        <fullName evidence="1">Haloacid dehalogenase-like hydrolase</fullName>
    </submittedName>
</protein>
<dbReference type="InterPro" id="IPR023214">
    <property type="entry name" value="HAD_sf"/>
</dbReference>
<dbReference type="InterPro" id="IPR036412">
    <property type="entry name" value="HAD-like_sf"/>
</dbReference>
<gene>
    <name evidence="1" type="ORF">GCM10009839_30470</name>
</gene>
<keyword evidence="2" id="KW-1185">Reference proteome</keyword>
<name>A0ABP5FLD7_9ACTN</name>
<sequence length="257" mass="27263">MGGGLLVLWDIDQTLIVTSGVATEAYAEAVRITLGQDWRGDMAYNGLTERAMAARVLRQHDVEPDLETVARLLVTVERALLDRTEATRSRGRALAGAHAALEAIGAASDGTRQSVLTGNVRSVAEMKLQAFGLHSRVDFSIGAYGDDEFERNALIPHAWRRTEAKYGQSYSPAQTIILGDTVRDVEAALTHGAAVVAVASGTTPAADLRAAGAEIVLDDLADTGAVLAAIRDASEIAARVASEIATEVRSEVSRVRE</sequence>
<proteinExistence type="predicted"/>
<dbReference type="Gene3D" id="3.40.50.1000">
    <property type="entry name" value="HAD superfamily/HAD-like"/>
    <property type="match status" value="1"/>
</dbReference>
<dbReference type="Proteomes" id="UP001500751">
    <property type="component" value="Unassembled WGS sequence"/>
</dbReference>
<evidence type="ECO:0000313" key="1">
    <source>
        <dbReference type="EMBL" id="GAA2029019.1"/>
    </source>
</evidence>
<organism evidence="1 2">
    <name type="scientific">Catenulispora yoronensis</name>
    <dbReference type="NCBI Taxonomy" id="450799"/>
    <lineage>
        <taxon>Bacteria</taxon>
        <taxon>Bacillati</taxon>
        <taxon>Actinomycetota</taxon>
        <taxon>Actinomycetes</taxon>
        <taxon>Catenulisporales</taxon>
        <taxon>Catenulisporaceae</taxon>
        <taxon>Catenulispora</taxon>
    </lineage>
</organism>
<dbReference type="Gene3D" id="1.10.150.240">
    <property type="entry name" value="Putative phosphatase, domain 2"/>
    <property type="match status" value="1"/>
</dbReference>
<comment type="caution">
    <text evidence="1">The sequence shown here is derived from an EMBL/GenBank/DDBJ whole genome shotgun (WGS) entry which is preliminary data.</text>
</comment>
<dbReference type="SFLD" id="SFLDG01129">
    <property type="entry name" value="C1.5:_HAD__Beta-PGM__Phosphata"/>
    <property type="match status" value="1"/>
</dbReference>
<dbReference type="EMBL" id="BAAAQN010000015">
    <property type="protein sequence ID" value="GAA2029019.1"/>
    <property type="molecule type" value="Genomic_DNA"/>
</dbReference>
<dbReference type="Pfam" id="PF13242">
    <property type="entry name" value="Hydrolase_like"/>
    <property type="match status" value="1"/>
</dbReference>
<dbReference type="PANTHER" id="PTHR43434:SF1">
    <property type="entry name" value="PHOSPHOGLYCOLATE PHOSPHATASE"/>
    <property type="match status" value="1"/>
</dbReference>
<dbReference type="RefSeq" id="WP_344666246.1">
    <property type="nucleotide sequence ID" value="NZ_BAAAQN010000015.1"/>
</dbReference>
<reference evidence="2" key="1">
    <citation type="journal article" date="2019" name="Int. J. Syst. Evol. Microbiol.">
        <title>The Global Catalogue of Microorganisms (GCM) 10K type strain sequencing project: providing services to taxonomists for standard genome sequencing and annotation.</title>
        <authorList>
            <consortium name="The Broad Institute Genomics Platform"/>
            <consortium name="The Broad Institute Genome Sequencing Center for Infectious Disease"/>
            <person name="Wu L."/>
            <person name="Ma J."/>
        </authorList>
    </citation>
    <scope>NUCLEOTIDE SEQUENCE [LARGE SCALE GENOMIC DNA]</scope>
    <source>
        <strain evidence="2">JCM 16014</strain>
    </source>
</reference>
<dbReference type="InterPro" id="IPR050155">
    <property type="entry name" value="HAD-like_hydrolase_sf"/>
</dbReference>
<dbReference type="PANTHER" id="PTHR43434">
    <property type="entry name" value="PHOSPHOGLYCOLATE PHOSPHATASE"/>
    <property type="match status" value="1"/>
</dbReference>
<dbReference type="InterPro" id="IPR023198">
    <property type="entry name" value="PGP-like_dom2"/>
</dbReference>
<evidence type="ECO:0000313" key="2">
    <source>
        <dbReference type="Proteomes" id="UP001500751"/>
    </source>
</evidence>
<dbReference type="SUPFAM" id="SSF56784">
    <property type="entry name" value="HAD-like"/>
    <property type="match status" value="1"/>
</dbReference>